<reference evidence="6" key="1">
    <citation type="submission" date="2023-11" db="EMBL/GenBank/DDBJ databases">
        <authorList>
            <person name="De Vega J J."/>
            <person name="De Vega J J."/>
        </authorList>
    </citation>
    <scope>NUCLEOTIDE SEQUENCE</scope>
</reference>
<comment type="caution">
    <text evidence="6">The sequence shown here is derived from an EMBL/GenBank/DDBJ whole genome shotgun (WGS) entry which is preliminary data.</text>
</comment>
<protein>
    <recommendedName>
        <fullName evidence="5">Ubiquitin-like protease family profile domain-containing protein</fullName>
    </recommendedName>
</protein>
<dbReference type="Pfam" id="PF02902">
    <property type="entry name" value="Peptidase_C48"/>
    <property type="match status" value="1"/>
</dbReference>
<keyword evidence="3" id="KW-0378">Hydrolase</keyword>
<accession>A0AAD2HXE3</accession>
<feature type="region of interest" description="Disordered" evidence="4">
    <location>
        <begin position="1183"/>
        <end position="1206"/>
    </location>
</feature>
<feature type="region of interest" description="Disordered" evidence="4">
    <location>
        <begin position="442"/>
        <end position="470"/>
    </location>
</feature>
<proteinExistence type="inferred from homology"/>
<evidence type="ECO:0000313" key="6">
    <source>
        <dbReference type="EMBL" id="CAK5283597.1"/>
    </source>
</evidence>
<feature type="region of interest" description="Disordered" evidence="4">
    <location>
        <begin position="1223"/>
        <end position="1270"/>
    </location>
</feature>
<organism evidence="6 7">
    <name type="scientific">Mycena citricolor</name>
    <dbReference type="NCBI Taxonomy" id="2018698"/>
    <lineage>
        <taxon>Eukaryota</taxon>
        <taxon>Fungi</taxon>
        <taxon>Dikarya</taxon>
        <taxon>Basidiomycota</taxon>
        <taxon>Agaricomycotina</taxon>
        <taxon>Agaricomycetes</taxon>
        <taxon>Agaricomycetidae</taxon>
        <taxon>Agaricales</taxon>
        <taxon>Marasmiineae</taxon>
        <taxon>Mycenaceae</taxon>
        <taxon>Mycena</taxon>
    </lineage>
</organism>
<dbReference type="GO" id="GO:0006508">
    <property type="term" value="P:proteolysis"/>
    <property type="evidence" value="ECO:0007669"/>
    <property type="project" value="UniProtKB-KW"/>
</dbReference>
<dbReference type="SUPFAM" id="SSF54001">
    <property type="entry name" value="Cysteine proteinases"/>
    <property type="match status" value="1"/>
</dbReference>
<dbReference type="GO" id="GO:0019783">
    <property type="term" value="F:ubiquitin-like protein peptidase activity"/>
    <property type="evidence" value="ECO:0007669"/>
    <property type="project" value="UniProtKB-ARBA"/>
</dbReference>
<dbReference type="InterPro" id="IPR003653">
    <property type="entry name" value="Peptidase_C48_C"/>
</dbReference>
<feature type="domain" description="Ubiquitin-like protease family profile" evidence="5">
    <location>
        <begin position="263"/>
        <end position="353"/>
    </location>
</feature>
<keyword evidence="2" id="KW-0645">Protease</keyword>
<feature type="compositionally biased region" description="Basic residues" evidence="4">
    <location>
        <begin position="679"/>
        <end position="693"/>
    </location>
</feature>
<evidence type="ECO:0000256" key="3">
    <source>
        <dbReference type="ARBA" id="ARBA00022801"/>
    </source>
</evidence>
<evidence type="ECO:0000256" key="4">
    <source>
        <dbReference type="SAM" id="MobiDB-lite"/>
    </source>
</evidence>
<dbReference type="Proteomes" id="UP001295794">
    <property type="component" value="Unassembled WGS sequence"/>
</dbReference>
<dbReference type="Gene3D" id="3.40.395.10">
    <property type="entry name" value="Adenoviral Proteinase, Chain A"/>
    <property type="match status" value="1"/>
</dbReference>
<evidence type="ECO:0000256" key="1">
    <source>
        <dbReference type="ARBA" id="ARBA00005234"/>
    </source>
</evidence>
<evidence type="ECO:0000256" key="2">
    <source>
        <dbReference type="ARBA" id="ARBA00022670"/>
    </source>
</evidence>
<sequence>MAADPHLLIPPGIRSQLLPADKISVWSLVDFDIPPVSRSCQLPVEAFMCHEEAAVTSVEIIRSILPPPDNVVSAICQHIIKGILNGVDIAPTIQCVHLGPDREVVPLWITSYWMDLTDVRKSHSRWSRAKLVITTALRKSTVTLRPDSRAPLSRQIFDLLSLVSWTENTRGFENSGPILELSWYIGRSWFTDAQEGHMLELLRADLLGTGSVFEDEICDVWMINKIRDGFQNSDAYGSTRALSGSAHQLGQVLSSGERHRVGMIINLSNTHWVACVVDACKDVILYGDSLQNGKSHGPRPEEKSVLSWWTKFHTGRDFEWGRLDTARQEDGYNCGLFAINALSHFFFPHKYDLLSSNTSSGDIARLEMLKKILNKHMNILPDSISLTVRNTLEDLPSMFDANDKQITTEWYGSNSESTSSNSSIFPLIPNDSELLPEPIADQDWRFDSPAPPSPSTMSVDSFPSAADDSMPEVEWEDMPLNVAFDDHKSPVQQSKLVRKPALKRLLSSPPSSPEQKRAKAVKIPKFSTEKVRVVSNIREGLESEEKTGIVRFYAKKATQEDQDRALQQWKEGRIETFTQGQGFSGHPDRVLAEKAERERAGARLRQQKHRDSLKLHEIRSGVRSPGGTKVKVSSTSVAFCQSHGSTSLCQQLVISPDDLAEATRPGRAAAKRSTNSSRNPKKGSQRAKPKPKSQYKNWLNPLFWPKIEAASQHPSVGPNWSASAIVAVLKQDVLFSSLSRTTVNGWIDRSGPKPCWSEKTLVRVGHGFFQGHPNGGQRGVLSHHPEVVDTVVTQLRLLRESGAQITVVTVHAIMIAAILLGAPEIFQKEFKDGSHFVASESFIRRWLHSTMNWSVRQSTNAAQKLPRDWQSLCEKFALRLAWMIKEHDIPAALIVNSDQTQVIYASGAGFTWADTGAKQVSVVGQEEKRAFTALLGITADGNAVGMQVIYDGLTKRSLPPQTARGFTNLVEAGSRFVFSGTSTYWSNIDTMKSYVNEILAPYFDRRKVELKLPPSQKSIWAIDVWPVQASSEFRGWLVENHPSIAFHYIPGGTTGVCQPLDVGINRVFKHAIKRSVQEDTVREVREKMRYTREGAIEFDRTKPVLRGRSVGWLWDAFQIISDAELVKKAFALCQAGAFNLSYESLTSFEIRERLRNLKANDPDFWEELESGRLRALERHNAEFEATHPSNPESYLSTDPDQDEDFEDDADISTAAIKENVMQSCGVPGEQARLTSDGWEAEDIENNTVDNPPEDGDQGDGQQRGRSKRKIKVPRKYLDFWHH</sequence>
<dbReference type="EMBL" id="CAVNYO010000469">
    <property type="protein sequence ID" value="CAK5283597.1"/>
    <property type="molecule type" value="Genomic_DNA"/>
</dbReference>
<dbReference type="InterPro" id="IPR038765">
    <property type="entry name" value="Papain-like_cys_pep_sf"/>
</dbReference>
<feature type="region of interest" description="Disordered" evidence="4">
    <location>
        <begin position="660"/>
        <end position="696"/>
    </location>
</feature>
<gene>
    <name evidence="6" type="ORF">MYCIT1_LOCUS36246</name>
</gene>
<evidence type="ECO:0000313" key="7">
    <source>
        <dbReference type="Proteomes" id="UP001295794"/>
    </source>
</evidence>
<comment type="similarity">
    <text evidence="1">Belongs to the peptidase C48 family.</text>
</comment>
<evidence type="ECO:0000259" key="5">
    <source>
        <dbReference type="Pfam" id="PF02902"/>
    </source>
</evidence>
<keyword evidence="7" id="KW-1185">Reference proteome</keyword>
<feature type="compositionally biased region" description="Polar residues" evidence="4">
    <location>
        <begin position="1187"/>
        <end position="1196"/>
    </location>
</feature>
<dbReference type="GO" id="GO:0008234">
    <property type="term" value="F:cysteine-type peptidase activity"/>
    <property type="evidence" value="ECO:0007669"/>
    <property type="project" value="InterPro"/>
</dbReference>
<name>A0AAD2HXE3_9AGAR</name>